<evidence type="ECO:0000256" key="7">
    <source>
        <dbReference type="SAM" id="MobiDB-lite"/>
    </source>
</evidence>
<evidence type="ECO:0000256" key="1">
    <source>
        <dbReference type="ARBA" id="ARBA00001966"/>
    </source>
</evidence>
<evidence type="ECO:0000256" key="6">
    <source>
        <dbReference type="ARBA" id="ARBA00023014"/>
    </source>
</evidence>
<sequence length="197" mass="21588">MIETVVNLFKKPLCSETSLKSYPNGNEPDNRGIREKSKTKETKEVRENQEIEELNTALHQEITRLFGRSLAIREVDCGSDNAAEIELGNLSSPYYDIERFGITFVASPRHADALMVTGAVTCAMADALRKTYDATPNPKIVIAIGDDACTGGIWKGSYAVLGGIDTVIPVDLKIPGNPPRPVEIIKSLLTLLKSREK</sequence>
<feature type="compositionally biased region" description="Basic and acidic residues" evidence="7">
    <location>
        <begin position="28"/>
        <end position="45"/>
    </location>
</feature>
<feature type="region of interest" description="Disordered" evidence="7">
    <location>
        <begin position="19"/>
        <end position="45"/>
    </location>
</feature>
<dbReference type="Pfam" id="PF01058">
    <property type="entry name" value="Oxidored_q6"/>
    <property type="match status" value="1"/>
</dbReference>
<keyword evidence="3" id="KW-0004">4Fe-4S</keyword>
<comment type="caution">
    <text evidence="9">The sequence shown here is derived from an EMBL/GenBank/DDBJ whole genome shotgun (WGS) entry which is preliminary data.</text>
</comment>
<dbReference type="EMBL" id="QGMY01000008">
    <property type="protein sequence ID" value="PWR71719.1"/>
    <property type="molecule type" value="Genomic_DNA"/>
</dbReference>
<evidence type="ECO:0000313" key="9">
    <source>
        <dbReference type="EMBL" id="PWR71719.1"/>
    </source>
</evidence>
<keyword evidence="5" id="KW-0408">Iron</keyword>
<dbReference type="OrthoDB" id="5740at2157"/>
<proteinExistence type="inferred from homology"/>
<dbReference type="PANTHER" id="PTHR42989">
    <property type="entry name" value="HYDROGENASE-4 COMPONENT I"/>
    <property type="match status" value="1"/>
</dbReference>
<dbReference type="SUPFAM" id="SSF56770">
    <property type="entry name" value="HydA/Nqo6-like"/>
    <property type="match status" value="1"/>
</dbReference>
<dbReference type="InterPro" id="IPR052375">
    <property type="entry name" value="Complex_I_20kDa-like"/>
</dbReference>
<gene>
    <name evidence="9" type="ORF">DK846_11000</name>
</gene>
<dbReference type="GO" id="GO:0046872">
    <property type="term" value="F:metal ion binding"/>
    <property type="evidence" value="ECO:0007669"/>
    <property type="project" value="UniProtKB-KW"/>
</dbReference>
<name>A0A2V2MWF2_9EURY</name>
<evidence type="ECO:0000256" key="5">
    <source>
        <dbReference type="ARBA" id="ARBA00023004"/>
    </source>
</evidence>
<keyword evidence="9" id="KW-0456">Lyase</keyword>
<dbReference type="Proteomes" id="UP000245657">
    <property type="component" value="Unassembled WGS sequence"/>
</dbReference>
<evidence type="ECO:0000313" key="10">
    <source>
        <dbReference type="Proteomes" id="UP000245657"/>
    </source>
</evidence>
<dbReference type="PANTHER" id="PTHR42989:SF1">
    <property type="entry name" value="FORMATE HYDROGENLYASE SUBUNIT 7-RELATED"/>
    <property type="match status" value="1"/>
</dbReference>
<comment type="cofactor">
    <cofactor evidence="1">
        <name>[4Fe-4S] cluster</name>
        <dbReference type="ChEBI" id="CHEBI:49883"/>
    </cofactor>
</comment>
<keyword evidence="10" id="KW-1185">Reference proteome</keyword>
<accession>A0A2V2MWF2</accession>
<evidence type="ECO:0000256" key="2">
    <source>
        <dbReference type="ARBA" id="ARBA00009173"/>
    </source>
</evidence>
<evidence type="ECO:0000256" key="4">
    <source>
        <dbReference type="ARBA" id="ARBA00022723"/>
    </source>
</evidence>
<dbReference type="Gene3D" id="3.40.50.12280">
    <property type="match status" value="1"/>
</dbReference>
<evidence type="ECO:0000256" key="3">
    <source>
        <dbReference type="ARBA" id="ARBA00022485"/>
    </source>
</evidence>
<organism evidence="9 10">
    <name type="scientific">Methanospirillum lacunae</name>
    <dbReference type="NCBI Taxonomy" id="668570"/>
    <lineage>
        <taxon>Archaea</taxon>
        <taxon>Methanobacteriati</taxon>
        <taxon>Methanobacteriota</taxon>
        <taxon>Stenosarchaea group</taxon>
        <taxon>Methanomicrobia</taxon>
        <taxon>Methanomicrobiales</taxon>
        <taxon>Methanospirillaceae</taxon>
        <taxon>Methanospirillum</taxon>
    </lineage>
</organism>
<protein>
    <submittedName>
        <fullName evidence="9">Formate hydrogenlyase</fullName>
    </submittedName>
</protein>
<keyword evidence="4" id="KW-0479">Metal-binding</keyword>
<evidence type="ECO:0000259" key="8">
    <source>
        <dbReference type="Pfam" id="PF01058"/>
    </source>
</evidence>
<dbReference type="GO" id="GO:0051539">
    <property type="term" value="F:4 iron, 4 sulfur cluster binding"/>
    <property type="evidence" value="ECO:0007669"/>
    <property type="project" value="UniProtKB-KW"/>
</dbReference>
<reference evidence="9 10" key="1">
    <citation type="submission" date="2018-05" db="EMBL/GenBank/DDBJ databases">
        <title>Draft genome of Methanospirillum lacunae Ki8-1.</title>
        <authorList>
            <person name="Dueholm M.S."/>
            <person name="Nielsen P.H."/>
            <person name="Bakmann L.F."/>
            <person name="Otzen D.E."/>
        </authorList>
    </citation>
    <scope>NUCLEOTIDE SEQUENCE [LARGE SCALE GENOMIC DNA]</scope>
    <source>
        <strain evidence="9 10">Ki8-1</strain>
    </source>
</reference>
<dbReference type="GO" id="GO:0016829">
    <property type="term" value="F:lyase activity"/>
    <property type="evidence" value="ECO:0007669"/>
    <property type="project" value="UniProtKB-KW"/>
</dbReference>
<keyword evidence="6" id="KW-0411">Iron-sulfur</keyword>
<feature type="domain" description="NADH:ubiquinone oxidoreductase-like 20kDa subunit" evidence="8">
    <location>
        <begin position="83"/>
        <end position="190"/>
    </location>
</feature>
<dbReference type="InterPro" id="IPR006137">
    <property type="entry name" value="NADH_UbQ_OxRdtase-like_20kDa"/>
</dbReference>
<comment type="similarity">
    <text evidence="2">Belongs to the complex I 20 kDa subunit family.</text>
</comment>
<dbReference type="NCBIfam" id="NF005012">
    <property type="entry name" value="PRK06411.1"/>
    <property type="match status" value="1"/>
</dbReference>
<dbReference type="AlphaFoldDB" id="A0A2V2MWF2"/>